<dbReference type="OrthoDB" id="21263at2759"/>
<evidence type="ECO:0000313" key="3">
    <source>
        <dbReference type="EMBL" id="KYQ91575.1"/>
    </source>
</evidence>
<comment type="caution">
    <text evidence="3">The sequence shown here is derived from an EMBL/GenBank/DDBJ whole genome shotgun (WGS) entry which is preliminary data.</text>
</comment>
<dbReference type="EMBL" id="LODT01000034">
    <property type="protein sequence ID" value="KYQ91575.1"/>
    <property type="molecule type" value="Genomic_DNA"/>
</dbReference>
<feature type="compositionally biased region" description="Low complexity" evidence="1">
    <location>
        <begin position="411"/>
        <end position="428"/>
    </location>
</feature>
<keyword evidence="2" id="KW-0472">Membrane</keyword>
<evidence type="ECO:0000256" key="2">
    <source>
        <dbReference type="SAM" id="Phobius"/>
    </source>
</evidence>
<gene>
    <name evidence="3" type="ORF">DLAC_07345</name>
</gene>
<keyword evidence="2" id="KW-0812">Transmembrane</keyword>
<dbReference type="AlphaFoldDB" id="A0A151ZCC5"/>
<reference evidence="3 4" key="1">
    <citation type="submission" date="2015-12" db="EMBL/GenBank/DDBJ databases">
        <title>Dictyostelia acquired genes for synthesis and detection of signals that induce cell-type specialization by lateral gene transfer from prokaryotes.</title>
        <authorList>
            <person name="Gloeckner G."/>
            <person name="Schaap P."/>
        </authorList>
    </citation>
    <scope>NUCLEOTIDE SEQUENCE [LARGE SCALE GENOMIC DNA]</scope>
    <source>
        <strain evidence="3 4">TK</strain>
    </source>
</reference>
<feature type="compositionally biased region" description="Low complexity" evidence="1">
    <location>
        <begin position="392"/>
        <end position="403"/>
    </location>
</feature>
<feature type="compositionally biased region" description="Polar residues" evidence="1">
    <location>
        <begin position="429"/>
        <end position="440"/>
    </location>
</feature>
<keyword evidence="2" id="KW-1133">Transmembrane helix</keyword>
<proteinExistence type="predicted"/>
<dbReference type="Proteomes" id="UP000076078">
    <property type="component" value="Unassembled WGS sequence"/>
</dbReference>
<feature type="region of interest" description="Disordered" evidence="1">
    <location>
        <begin position="237"/>
        <end position="258"/>
    </location>
</feature>
<feature type="transmembrane region" description="Helical" evidence="2">
    <location>
        <begin position="353"/>
        <end position="372"/>
    </location>
</feature>
<feature type="region of interest" description="Disordered" evidence="1">
    <location>
        <begin position="392"/>
        <end position="440"/>
    </location>
</feature>
<dbReference type="InParanoid" id="A0A151ZCC5"/>
<protein>
    <submittedName>
        <fullName evidence="3">Uncharacterized protein</fullName>
    </submittedName>
</protein>
<evidence type="ECO:0000256" key="1">
    <source>
        <dbReference type="SAM" id="MobiDB-lite"/>
    </source>
</evidence>
<evidence type="ECO:0000313" key="4">
    <source>
        <dbReference type="Proteomes" id="UP000076078"/>
    </source>
</evidence>
<name>A0A151ZCC5_TIELA</name>
<organism evidence="3 4">
    <name type="scientific">Tieghemostelium lacteum</name>
    <name type="common">Slime mold</name>
    <name type="synonym">Dictyostelium lacteum</name>
    <dbReference type="NCBI Taxonomy" id="361077"/>
    <lineage>
        <taxon>Eukaryota</taxon>
        <taxon>Amoebozoa</taxon>
        <taxon>Evosea</taxon>
        <taxon>Eumycetozoa</taxon>
        <taxon>Dictyostelia</taxon>
        <taxon>Dictyosteliales</taxon>
        <taxon>Raperosteliaceae</taxon>
        <taxon>Tieghemostelium</taxon>
    </lineage>
</organism>
<feature type="compositionally biased region" description="Low complexity" evidence="1">
    <location>
        <begin position="241"/>
        <end position="258"/>
    </location>
</feature>
<sequence>MSELRVKTSLETFDIEQKQSNKGVKDEIETYFLYQNFEMVTIKLLDLIFKEFGNTPTHVLNQRIDSKLSITPEVVHDISMCNHQCKSIDCQCQWIIQLFIQSLFELGHSSEALVMSNKFYKNGLKNAPINVLVLSIQLLIYLKSYEECKSMILDVIDRKVKEDMQKLPSTITQNDYEQLIELLIFHIMFRLNEIQESFQLLKNDPYLSKWKKEGFTNALKEMVEIRDIEEKNQLELQKRISSSPSTSPKSMEKSNNNNNNVEQKLQQTQPQPIPSKLNDTSIDKEKIEKKKQSVGLVAHIYEIINEILTSKNITETVKRIIWNNFYRFLRFVKALFIKYQQLYNIYSVKLNRYIPSFLVSVIIIIGIKYLLFRLNQRNTQNLIEPIQQQRLISPPQQQQQQPPKRSFGIKNVNNNNNNNQNIVGNRSNYKSTLPSSVRNHQRNNNIFSSVKQLLLNSIKFN</sequence>
<keyword evidence="4" id="KW-1185">Reference proteome</keyword>
<dbReference type="OMA" id="LIFHIMF"/>
<accession>A0A151ZCC5</accession>